<evidence type="ECO:0008006" key="5">
    <source>
        <dbReference type="Google" id="ProtNLM"/>
    </source>
</evidence>
<feature type="compositionally biased region" description="Basic and acidic residues" evidence="1">
    <location>
        <begin position="22"/>
        <end position="57"/>
    </location>
</feature>
<evidence type="ECO:0000313" key="4">
    <source>
        <dbReference type="Proteomes" id="UP000830925"/>
    </source>
</evidence>
<evidence type="ECO:0000256" key="2">
    <source>
        <dbReference type="SAM" id="SignalP"/>
    </source>
</evidence>
<feature type="chain" id="PRO_5042250650" description="Entry exclusion lipoprotein TrbK" evidence="2">
    <location>
        <begin position="18"/>
        <end position="57"/>
    </location>
</feature>
<sequence>MKKIMIAFALFSSVLTAACGDSSDRDLNTRTPEEQRSADELYKGLETPVDRSKSKEY</sequence>
<dbReference type="RefSeq" id="WP_247965553.1">
    <property type="nucleotide sequence ID" value="NZ_CP095873.1"/>
</dbReference>
<accession>A0AAE9H4M5</accession>
<evidence type="ECO:0000256" key="1">
    <source>
        <dbReference type="SAM" id="MobiDB-lite"/>
    </source>
</evidence>
<keyword evidence="2" id="KW-0732">Signal</keyword>
<evidence type="ECO:0000313" key="3">
    <source>
        <dbReference type="EMBL" id="UPL19900.1"/>
    </source>
</evidence>
<organism evidence="3 4">
    <name type="scientific">Alcaligenes faecalis</name>
    <dbReference type="NCBI Taxonomy" id="511"/>
    <lineage>
        <taxon>Bacteria</taxon>
        <taxon>Pseudomonadati</taxon>
        <taxon>Pseudomonadota</taxon>
        <taxon>Betaproteobacteria</taxon>
        <taxon>Burkholderiales</taxon>
        <taxon>Alcaligenaceae</taxon>
        <taxon>Alcaligenes</taxon>
    </lineage>
</organism>
<protein>
    <recommendedName>
        <fullName evidence="5">Entry exclusion lipoprotein TrbK</fullName>
    </recommendedName>
</protein>
<dbReference type="AlphaFoldDB" id="A0AAE9H4M5"/>
<dbReference type="PROSITE" id="PS51257">
    <property type="entry name" value="PROKAR_LIPOPROTEIN"/>
    <property type="match status" value="1"/>
</dbReference>
<dbReference type="EMBL" id="CP095873">
    <property type="protein sequence ID" value="UPL19900.1"/>
    <property type="molecule type" value="Genomic_DNA"/>
</dbReference>
<feature type="signal peptide" evidence="2">
    <location>
        <begin position="1"/>
        <end position="17"/>
    </location>
</feature>
<gene>
    <name evidence="3" type="ORF">MXF72_10700</name>
</gene>
<feature type="region of interest" description="Disordered" evidence="1">
    <location>
        <begin position="20"/>
        <end position="57"/>
    </location>
</feature>
<dbReference type="Proteomes" id="UP000830925">
    <property type="component" value="Chromosome"/>
</dbReference>
<proteinExistence type="predicted"/>
<name>A0AAE9H4M5_ALCFA</name>
<reference evidence="3" key="1">
    <citation type="submission" date="2022-04" db="EMBL/GenBank/DDBJ databases">
        <title>Genomic mining of Alcaligenes faecalis D334 producing ectoin and derivatives.</title>
        <authorList>
            <person name="Doan V.T."/>
            <person name="Quach N.T."/>
            <person name="Vu T.-H.-N."/>
            <person name="Phi Q.-T."/>
        </authorList>
    </citation>
    <scope>NUCLEOTIDE SEQUENCE</scope>
    <source>
        <strain evidence="3">D334</strain>
    </source>
</reference>